<name>A0A1Q9ECM8_SYMMI</name>
<proteinExistence type="predicted"/>
<evidence type="ECO:0000256" key="2">
    <source>
        <dbReference type="SAM" id="MobiDB-lite"/>
    </source>
</evidence>
<feature type="region of interest" description="Disordered" evidence="2">
    <location>
        <begin position="326"/>
        <end position="350"/>
    </location>
</feature>
<dbReference type="EMBL" id="LSRX01000192">
    <property type="protein sequence ID" value="OLQ05184.1"/>
    <property type="molecule type" value="Genomic_DNA"/>
</dbReference>
<evidence type="ECO:0000313" key="4">
    <source>
        <dbReference type="EMBL" id="OLQ05184.1"/>
    </source>
</evidence>
<feature type="coiled-coil region" evidence="1">
    <location>
        <begin position="197"/>
        <end position="300"/>
    </location>
</feature>
<evidence type="ECO:0008006" key="6">
    <source>
        <dbReference type="Google" id="ProtNLM"/>
    </source>
</evidence>
<keyword evidence="5" id="KW-1185">Reference proteome</keyword>
<organism evidence="4 5">
    <name type="scientific">Symbiodinium microadriaticum</name>
    <name type="common">Dinoflagellate</name>
    <name type="synonym">Zooxanthella microadriatica</name>
    <dbReference type="NCBI Taxonomy" id="2951"/>
    <lineage>
        <taxon>Eukaryota</taxon>
        <taxon>Sar</taxon>
        <taxon>Alveolata</taxon>
        <taxon>Dinophyceae</taxon>
        <taxon>Suessiales</taxon>
        <taxon>Symbiodiniaceae</taxon>
        <taxon>Symbiodinium</taxon>
    </lineage>
</organism>
<evidence type="ECO:0000256" key="1">
    <source>
        <dbReference type="SAM" id="Coils"/>
    </source>
</evidence>
<dbReference type="AlphaFoldDB" id="A0A1Q9ECM8"/>
<evidence type="ECO:0000313" key="5">
    <source>
        <dbReference type="Proteomes" id="UP000186817"/>
    </source>
</evidence>
<protein>
    <recommendedName>
        <fullName evidence="6">Reticulocyte-binding protein 2-like a</fullName>
    </recommendedName>
</protein>
<accession>A0A1Q9ECM8</accession>
<keyword evidence="1" id="KW-0175">Coiled coil</keyword>
<dbReference type="Proteomes" id="UP000186817">
    <property type="component" value="Unassembled WGS sequence"/>
</dbReference>
<dbReference type="OrthoDB" id="10531138at2759"/>
<reference evidence="4 5" key="1">
    <citation type="submission" date="2016-02" db="EMBL/GenBank/DDBJ databases">
        <title>Genome analysis of coral dinoflagellate symbionts highlights evolutionary adaptations to a symbiotic lifestyle.</title>
        <authorList>
            <person name="Aranda M."/>
            <person name="Li Y."/>
            <person name="Liew Y.J."/>
            <person name="Baumgarten S."/>
            <person name="Simakov O."/>
            <person name="Wilson M."/>
            <person name="Piel J."/>
            <person name="Ashoor H."/>
            <person name="Bougouffa S."/>
            <person name="Bajic V.B."/>
            <person name="Ryu T."/>
            <person name="Ravasi T."/>
            <person name="Bayer T."/>
            <person name="Micklem G."/>
            <person name="Kim H."/>
            <person name="Bhak J."/>
            <person name="Lajeunesse T.C."/>
            <person name="Voolstra C.R."/>
        </authorList>
    </citation>
    <scope>NUCLEOTIDE SEQUENCE [LARGE SCALE GENOMIC DNA]</scope>
    <source>
        <strain evidence="4 5">CCMP2467</strain>
    </source>
</reference>
<sequence>MHRVLFLFLFSFILGGKAARPAHKANETLGTCCCFRPGTGEKRVYTGTTCPKRPDGSKDQMPRGCAKKEGDTDAPCLIQKGSLSAPNGVPHPRDLYCENYLIFTCGEHEISIPDEWRNCYIGTSKLRNGGGPAVVKYHNPVTGWQILGLLLIFSALFYKSLRAMMDGPSKEEKKPILADPEPQVRAPHFQGDAMDKKAIIEDMIAEKIQKVEELTEKIQRHQYRQQLEQAAKAKLAKQKELEMAAVQQERAAARAESLAAFEARVSAAEKKRRAAEAEMVRKLREQDAEQQEKAKQAELERCRVRDRRLAQHRRQMAERFWRPAPAPVRQQPEVAKATQPRPRSAPAASAATVARRRGLHLFAESLDAAHSRYLLRPRTATGRTSRGKPAKSGDSPCKIRRPKSAAALCCVTCGRKVEM</sequence>
<comment type="caution">
    <text evidence="4">The sequence shown here is derived from an EMBL/GenBank/DDBJ whole genome shotgun (WGS) entry which is preliminary data.</text>
</comment>
<gene>
    <name evidence="4" type="ORF">AK812_SmicGene11673</name>
</gene>
<evidence type="ECO:0000256" key="3">
    <source>
        <dbReference type="SAM" id="SignalP"/>
    </source>
</evidence>
<feature type="signal peptide" evidence="3">
    <location>
        <begin position="1"/>
        <end position="18"/>
    </location>
</feature>
<feature type="compositionally biased region" description="Low complexity" evidence="2">
    <location>
        <begin position="337"/>
        <end position="350"/>
    </location>
</feature>
<feature type="compositionally biased region" description="Basic and acidic residues" evidence="2">
    <location>
        <begin position="52"/>
        <end position="71"/>
    </location>
</feature>
<feature type="chain" id="PRO_5012209542" description="Reticulocyte-binding protein 2-like a" evidence="3">
    <location>
        <begin position="19"/>
        <end position="419"/>
    </location>
</feature>
<feature type="region of interest" description="Disordered" evidence="2">
    <location>
        <begin position="50"/>
        <end position="71"/>
    </location>
</feature>
<keyword evidence="3" id="KW-0732">Signal</keyword>
<feature type="region of interest" description="Disordered" evidence="2">
    <location>
        <begin position="377"/>
        <end position="399"/>
    </location>
</feature>